<keyword evidence="4" id="KW-0747">Spliceosome</keyword>
<dbReference type="InterPro" id="IPR000467">
    <property type="entry name" value="G_patch_dom"/>
</dbReference>
<evidence type="ECO:0000313" key="7">
    <source>
        <dbReference type="EMBL" id="KAJ9663461.1"/>
    </source>
</evidence>
<feature type="region of interest" description="Disordered" evidence="5">
    <location>
        <begin position="133"/>
        <end position="158"/>
    </location>
</feature>
<keyword evidence="3 4" id="KW-0539">Nucleus</keyword>
<dbReference type="Proteomes" id="UP001172684">
    <property type="component" value="Unassembled WGS sequence"/>
</dbReference>
<comment type="subcellular location">
    <subcellularLocation>
        <location evidence="1 4">Nucleus</location>
    </subcellularLocation>
</comment>
<feature type="domain" description="G-patch" evidence="6">
    <location>
        <begin position="208"/>
        <end position="255"/>
    </location>
</feature>
<feature type="compositionally biased region" description="Basic and acidic residues" evidence="5">
    <location>
        <begin position="395"/>
        <end position="421"/>
    </location>
</feature>
<gene>
    <name evidence="7" type="primary">spp2</name>
    <name evidence="7" type="ORF">H2201_005669</name>
</gene>
<comment type="caution">
    <text evidence="7">The sequence shown here is derived from an EMBL/GenBank/DDBJ whole genome shotgun (WGS) entry which is preliminary data.</text>
</comment>
<proteinExistence type="inferred from homology"/>
<feature type="compositionally biased region" description="Basic and acidic residues" evidence="5">
    <location>
        <begin position="79"/>
        <end position="88"/>
    </location>
</feature>
<dbReference type="PANTHER" id="PTHR15818:SF2">
    <property type="entry name" value="G-PATCH DOMAIN AND KOW MOTIFS-CONTAINING PROTEIN"/>
    <property type="match status" value="1"/>
</dbReference>
<evidence type="ECO:0000256" key="2">
    <source>
        <dbReference type="ARBA" id="ARBA00008576"/>
    </source>
</evidence>
<dbReference type="SMART" id="SM00443">
    <property type="entry name" value="G_patch"/>
    <property type="match status" value="1"/>
</dbReference>
<evidence type="ECO:0000256" key="4">
    <source>
        <dbReference type="RuleBase" id="RU369096"/>
    </source>
</evidence>
<comment type="function">
    <text evidence="4">Involved in spliceosome maturation and the first step of pre-mRNA splicing.</text>
</comment>
<name>A0ABQ9NPD7_9PEZI</name>
<keyword evidence="8" id="KW-1185">Reference proteome</keyword>
<reference evidence="7" key="1">
    <citation type="submission" date="2022-10" db="EMBL/GenBank/DDBJ databases">
        <title>Culturing micro-colonial fungi from biological soil crusts in the Mojave desert and describing Neophaeococcomyces mojavensis, and introducing the new genera and species Taxawa tesnikishii.</title>
        <authorList>
            <person name="Kurbessoian T."/>
            <person name="Stajich J.E."/>
        </authorList>
    </citation>
    <scope>NUCLEOTIDE SEQUENCE</scope>
    <source>
        <strain evidence="7">TK_1</strain>
    </source>
</reference>
<evidence type="ECO:0000259" key="6">
    <source>
        <dbReference type="PROSITE" id="PS50174"/>
    </source>
</evidence>
<feature type="compositionally biased region" description="Basic and acidic residues" evidence="5">
    <location>
        <begin position="297"/>
        <end position="330"/>
    </location>
</feature>
<dbReference type="PANTHER" id="PTHR15818">
    <property type="entry name" value="G PATCH AND KOW-CONTAINING"/>
    <property type="match status" value="1"/>
</dbReference>
<evidence type="ECO:0000256" key="5">
    <source>
        <dbReference type="SAM" id="MobiDB-lite"/>
    </source>
</evidence>
<protein>
    <recommendedName>
        <fullName evidence="4">Pre-mRNA-splicing factor</fullName>
    </recommendedName>
</protein>
<sequence>MADIKAAPKFSLALGTKKAPSSQTTKSKRPHSSLQDSDDEDAGHAQPQEVSHFDQLAGGAIGVNGAKQSKGPLVIQSQKNRDFRDESRRKRQKNGLPAEAQARANGVVTKEPNGAGSGLQPFGLTVVEKSSVEEIQAASGEEANGASPTTAAPTKPKTDDELALEALTGNIPQSNLVLPAISEEEAFQRDYKSAPDMATLEQYAAVPVEEFGAALLRGMGWKDGEAIGKRRGQQAVQARVPERRPALLGIGAKSEAAAGIELGAWGKADKGPRRKKDQTYTPVVLRNKKTGEQLTEEELKAKLEEQKLVIAEKERESKARSRSRESDHRVSGKPSRRIKYGDEEDDYRREKERRRKDRDRSRDRNRDRDRDYDDRRHESSRRDRSSSVESSHGSRKQDGRHDRRDKERRRYEKGERDERESSRRHHHDRDRDRDYTRDRRR</sequence>
<keyword evidence="4" id="KW-0508">mRNA splicing</keyword>
<evidence type="ECO:0000313" key="8">
    <source>
        <dbReference type="Proteomes" id="UP001172684"/>
    </source>
</evidence>
<keyword evidence="4" id="KW-0507">mRNA processing</keyword>
<evidence type="ECO:0000256" key="1">
    <source>
        <dbReference type="ARBA" id="ARBA00004123"/>
    </source>
</evidence>
<evidence type="ECO:0000256" key="3">
    <source>
        <dbReference type="ARBA" id="ARBA00023242"/>
    </source>
</evidence>
<feature type="region of interest" description="Disordered" evidence="5">
    <location>
        <begin position="1"/>
        <end position="121"/>
    </location>
</feature>
<feature type="compositionally biased region" description="Basic and acidic residues" evidence="5">
    <location>
        <begin position="429"/>
        <end position="441"/>
    </location>
</feature>
<organism evidence="7 8">
    <name type="scientific">Coniosporium apollinis</name>
    <dbReference type="NCBI Taxonomy" id="61459"/>
    <lineage>
        <taxon>Eukaryota</taxon>
        <taxon>Fungi</taxon>
        <taxon>Dikarya</taxon>
        <taxon>Ascomycota</taxon>
        <taxon>Pezizomycotina</taxon>
        <taxon>Dothideomycetes</taxon>
        <taxon>Dothideomycetes incertae sedis</taxon>
        <taxon>Coniosporium</taxon>
    </lineage>
</organism>
<comment type="similarity">
    <text evidence="2 4">Belongs to the SPP2 family.</text>
</comment>
<feature type="compositionally biased region" description="Basic and acidic residues" evidence="5">
    <location>
        <begin position="358"/>
        <end position="386"/>
    </location>
</feature>
<dbReference type="InterPro" id="IPR026822">
    <property type="entry name" value="Spp2/MOS2_G-patch"/>
</dbReference>
<dbReference type="Pfam" id="PF12656">
    <property type="entry name" value="G-patch_2"/>
    <property type="match status" value="1"/>
</dbReference>
<dbReference type="EMBL" id="JAPDRL010000043">
    <property type="protein sequence ID" value="KAJ9663461.1"/>
    <property type="molecule type" value="Genomic_DNA"/>
</dbReference>
<dbReference type="PROSITE" id="PS50174">
    <property type="entry name" value="G_PATCH"/>
    <property type="match status" value="1"/>
</dbReference>
<dbReference type="InterPro" id="IPR045166">
    <property type="entry name" value="Spp2-like"/>
</dbReference>
<feature type="region of interest" description="Disordered" evidence="5">
    <location>
        <begin position="263"/>
        <end position="441"/>
    </location>
</feature>
<accession>A0ABQ9NPD7</accession>